<comment type="similarity">
    <text evidence="1">Belongs to the methyltransferase superfamily.</text>
</comment>
<name>A0ABW5N1K7_9FLAO</name>
<evidence type="ECO:0000259" key="4">
    <source>
        <dbReference type="Pfam" id="PF08241"/>
    </source>
</evidence>
<evidence type="ECO:0000256" key="3">
    <source>
        <dbReference type="ARBA" id="ARBA00022679"/>
    </source>
</evidence>
<dbReference type="GO" id="GO:0008168">
    <property type="term" value="F:methyltransferase activity"/>
    <property type="evidence" value="ECO:0007669"/>
    <property type="project" value="UniProtKB-KW"/>
</dbReference>
<comment type="caution">
    <text evidence="5">The sequence shown here is derived from an EMBL/GenBank/DDBJ whole genome shotgun (WGS) entry which is preliminary data.</text>
</comment>
<protein>
    <submittedName>
        <fullName evidence="5">Class I SAM-dependent methyltransferase</fullName>
        <ecNumber evidence="5">2.1.1.-</ecNumber>
    </submittedName>
</protein>
<keyword evidence="3 5" id="KW-0808">Transferase</keyword>
<proteinExistence type="inferred from homology"/>
<dbReference type="InterPro" id="IPR051052">
    <property type="entry name" value="Diverse_substrate_MTase"/>
</dbReference>
<organism evidence="5 6">
    <name type="scientific">Croceitalea marina</name>
    <dbReference type="NCBI Taxonomy" id="1775166"/>
    <lineage>
        <taxon>Bacteria</taxon>
        <taxon>Pseudomonadati</taxon>
        <taxon>Bacteroidota</taxon>
        <taxon>Flavobacteriia</taxon>
        <taxon>Flavobacteriales</taxon>
        <taxon>Flavobacteriaceae</taxon>
        <taxon>Croceitalea</taxon>
    </lineage>
</organism>
<dbReference type="EC" id="2.1.1.-" evidence="5"/>
<dbReference type="PANTHER" id="PTHR44942">
    <property type="entry name" value="METHYLTRANSF_11 DOMAIN-CONTAINING PROTEIN"/>
    <property type="match status" value="1"/>
</dbReference>
<keyword evidence="2 5" id="KW-0489">Methyltransferase</keyword>
<keyword evidence="6" id="KW-1185">Reference proteome</keyword>
<sequence>MNKLKIKAAYNELAESYSRLIEHKPHNAYYDRPNTLSLLEDVNNKSVLDAACGPGKYAEILLSKNAHVTGFDFSSEMIKFAKERNQSKGKFFVHDLSSPLTMIDDKSFDFVLCALALHYIEDWNLTIKEFHRVLKTKGQLIISIEHPFFEYNYYESKDYFKTEPVKCIWSGFGKPIEINSHRRPLHDCISPLTKNGFYIDKLIEPKPLKEFEKLDQKHYEELIEFPAFMCLRAVKK</sequence>
<dbReference type="PANTHER" id="PTHR44942:SF4">
    <property type="entry name" value="METHYLTRANSFERASE TYPE 11 DOMAIN-CONTAINING PROTEIN"/>
    <property type="match status" value="1"/>
</dbReference>
<gene>
    <name evidence="5" type="ORF">ACFSQJ_17565</name>
</gene>
<evidence type="ECO:0000256" key="2">
    <source>
        <dbReference type="ARBA" id="ARBA00022603"/>
    </source>
</evidence>
<dbReference type="CDD" id="cd02440">
    <property type="entry name" value="AdoMet_MTases"/>
    <property type="match status" value="1"/>
</dbReference>
<dbReference type="Pfam" id="PF08241">
    <property type="entry name" value="Methyltransf_11"/>
    <property type="match status" value="1"/>
</dbReference>
<dbReference type="GO" id="GO:0032259">
    <property type="term" value="P:methylation"/>
    <property type="evidence" value="ECO:0007669"/>
    <property type="project" value="UniProtKB-KW"/>
</dbReference>
<dbReference type="InterPro" id="IPR029063">
    <property type="entry name" value="SAM-dependent_MTases_sf"/>
</dbReference>
<dbReference type="EMBL" id="JBHULB010000081">
    <property type="protein sequence ID" value="MFD2588739.1"/>
    <property type="molecule type" value="Genomic_DNA"/>
</dbReference>
<reference evidence="6" key="1">
    <citation type="journal article" date="2019" name="Int. J. Syst. Evol. Microbiol.">
        <title>The Global Catalogue of Microorganisms (GCM) 10K type strain sequencing project: providing services to taxonomists for standard genome sequencing and annotation.</title>
        <authorList>
            <consortium name="The Broad Institute Genomics Platform"/>
            <consortium name="The Broad Institute Genome Sequencing Center for Infectious Disease"/>
            <person name="Wu L."/>
            <person name="Ma J."/>
        </authorList>
    </citation>
    <scope>NUCLEOTIDE SEQUENCE [LARGE SCALE GENOMIC DNA]</scope>
    <source>
        <strain evidence="6">KCTC 52368</strain>
    </source>
</reference>
<dbReference type="Proteomes" id="UP001597526">
    <property type="component" value="Unassembled WGS sequence"/>
</dbReference>
<evidence type="ECO:0000313" key="6">
    <source>
        <dbReference type="Proteomes" id="UP001597526"/>
    </source>
</evidence>
<evidence type="ECO:0000313" key="5">
    <source>
        <dbReference type="EMBL" id="MFD2588739.1"/>
    </source>
</evidence>
<evidence type="ECO:0000256" key="1">
    <source>
        <dbReference type="ARBA" id="ARBA00008361"/>
    </source>
</evidence>
<dbReference type="SUPFAM" id="SSF53335">
    <property type="entry name" value="S-adenosyl-L-methionine-dependent methyltransferases"/>
    <property type="match status" value="1"/>
</dbReference>
<accession>A0ABW5N1K7</accession>
<feature type="domain" description="Methyltransferase type 11" evidence="4">
    <location>
        <begin position="48"/>
        <end position="142"/>
    </location>
</feature>
<dbReference type="RefSeq" id="WP_339144590.1">
    <property type="nucleotide sequence ID" value="NZ_JBHULB010000081.1"/>
</dbReference>
<dbReference type="InterPro" id="IPR013216">
    <property type="entry name" value="Methyltransf_11"/>
</dbReference>
<dbReference type="Gene3D" id="3.40.50.150">
    <property type="entry name" value="Vaccinia Virus protein VP39"/>
    <property type="match status" value="1"/>
</dbReference>